<feature type="compositionally biased region" description="Polar residues" evidence="10">
    <location>
        <begin position="17"/>
        <end position="30"/>
    </location>
</feature>
<feature type="region of interest" description="Disordered" evidence="10">
    <location>
        <begin position="1"/>
        <end position="63"/>
    </location>
</feature>
<dbReference type="GO" id="GO:0032880">
    <property type="term" value="P:regulation of protein localization"/>
    <property type="evidence" value="ECO:0007669"/>
    <property type="project" value="TreeGrafter"/>
</dbReference>
<dbReference type="InterPro" id="IPR019371">
    <property type="entry name" value="KxDL_dom"/>
</dbReference>
<keyword evidence="13" id="KW-1185">Reference proteome</keyword>
<evidence type="ECO:0000256" key="6">
    <source>
        <dbReference type="ARBA" id="ARBA00022753"/>
    </source>
</evidence>
<dbReference type="Proteomes" id="UP000501346">
    <property type="component" value="Chromosome ScVII"/>
</dbReference>
<protein>
    <recommendedName>
        <fullName evidence="4">Biogenesis of lysosome-related organelles complex 1 subunit KXD1</fullName>
    </recommendedName>
    <alternativeName>
        <fullName evidence="8">KxDL homolog</fullName>
    </alternativeName>
</protein>
<dbReference type="GO" id="GO:0005768">
    <property type="term" value="C:endosome"/>
    <property type="evidence" value="ECO:0007669"/>
    <property type="project" value="UniProtKB-SubCell"/>
</dbReference>
<comment type="subcellular location">
    <subcellularLocation>
        <location evidence="2">Endosome</location>
    </subcellularLocation>
</comment>
<feature type="compositionally biased region" description="Low complexity" evidence="10">
    <location>
        <begin position="39"/>
        <end position="63"/>
    </location>
</feature>
<dbReference type="InterPro" id="IPR051390">
    <property type="entry name" value="BLOC-1_subunit_KXD1"/>
</dbReference>
<evidence type="ECO:0000313" key="12">
    <source>
        <dbReference type="EMBL" id="QID79474.1"/>
    </source>
</evidence>
<dbReference type="PANTHER" id="PTHR37787">
    <property type="entry name" value="BIOGENESIS OF LYSOSOME-RELATED ORGANELLES COMPLEX 1 SUBUNIT KXD1"/>
    <property type="match status" value="1"/>
</dbReference>
<feature type="coiled-coil region" evidence="9">
    <location>
        <begin position="143"/>
        <end position="177"/>
    </location>
</feature>
<dbReference type="AlphaFoldDB" id="A0A6C1DTE6"/>
<dbReference type="GO" id="GO:0031083">
    <property type="term" value="C:BLOC-1 complex"/>
    <property type="evidence" value="ECO:0007669"/>
    <property type="project" value="TreeGrafter"/>
</dbReference>
<dbReference type="OrthoDB" id="4089816at2759"/>
<evidence type="ECO:0000256" key="4">
    <source>
        <dbReference type="ARBA" id="ARBA00016207"/>
    </source>
</evidence>
<evidence type="ECO:0000256" key="2">
    <source>
        <dbReference type="ARBA" id="ARBA00004177"/>
    </source>
</evidence>
<dbReference type="PANTHER" id="PTHR37787:SF1">
    <property type="entry name" value="BIOGENESIS OF LYSOSOME-RELATED ORGANELLES COMPLEX 1 SUBUNIT KXD1"/>
    <property type="match status" value="1"/>
</dbReference>
<dbReference type="Pfam" id="PF10241">
    <property type="entry name" value="KxDL"/>
    <property type="match status" value="1"/>
</dbReference>
<name>A0A6C1DTE6_SACPS</name>
<gene>
    <name evidence="12" type="primary">KXD1_1</name>
    <name evidence="12" type="ORF">GRS66_001741</name>
</gene>
<proteinExistence type="inferred from homology"/>
<feature type="domain" description="KxDL" evidence="11">
    <location>
        <begin position="115"/>
        <end position="200"/>
    </location>
</feature>
<evidence type="ECO:0000256" key="7">
    <source>
        <dbReference type="ARBA" id="ARBA00023054"/>
    </source>
</evidence>
<evidence type="ECO:0000256" key="5">
    <source>
        <dbReference type="ARBA" id="ARBA00022448"/>
    </source>
</evidence>
<evidence type="ECO:0000256" key="1">
    <source>
        <dbReference type="ARBA" id="ARBA00002069"/>
    </source>
</evidence>
<evidence type="ECO:0000313" key="13">
    <source>
        <dbReference type="Proteomes" id="UP000501346"/>
    </source>
</evidence>
<evidence type="ECO:0000256" key="10">
    <source>
        <dbReference type="SAM" id="MobiDB-lite"/>
    </source>
</evidence>
<dbReference type="GO" id="GO:0007032">
    <property type="term" value="P:endosome organization"/>
    <property type="evidence" value="ECO:0007669"/>
    <property type="project" value="TreeGrafter"/>
</dbReference>
<evidence type="ECO:0000256" key="3">
    <source>
        <dbReference type="ARBA" id="ARBA00005913"/>
    </source>
</evidence>
<dbReference type="EMBL" id="CP048988">
    <property type="protein sequence ID" value="QID79474.1"/>
    <property type="molecule type" value="Genomic_DNA"/>
</dbReference>
<evidence type="ECO:0000259" key="11">
    <source>
        <dbReference type="Pfam" id="PF10241"/>
    </source>
</evidence>
<reference evidence="12 13" key="1">
    <citation type="journal article" date="2019" name="BMC Genomics">
        <title>Chromosome level assembly and comparative genome analysis confirm lager-brewing yeasts originated from a single hybridization.</title>
        <authorList>
            <person name="Salazar A.N."/>
            <person name="Gorter de Vries A.R."/>
            <person name="van den Broek M."/>
            <person name="Brouwers N."/>
            <person name="de la Torre Cortes P."/>
            <person name="Kuijpers N.G.A."/>
            <person name="Daran J.G."/>
            <person name="Abeel T."/>
        </authorList>
    </citation>
    <scope>NUCLEOTIDE SEQUENCE [LARGE SCALE GENOMIC DNA]</scope>
    <source>
        <strain evidence="12 13">CBS 1483</strain>
    </source>
</reference>
<organism evidence="12 13">
    <name type="scientific">Saccharomyces pastorianus</name>
    <name type="common">Lager yeast</name>
    <name type="synonym">Saccharomyces cerevisiae x Saccharomyces eubayanus</name>
    <dbReference type="NCBI Taxonomy" id="27292"/>
    <lineage>
        <taxon>Eukaryota</taxon>
        <taxon>Fungi</taxon>
        <taxon>Dikarya</taxon>
        <taxon>Ascomycota</taxon>
        <taxon>Saccharomycotina</taxon>
        <taxon>Saccharomycetes</taxon>
        <taxon>Saccharomycetales</taxon>
        <taxon>Saccharomycetaceae</taxon>
        <taxon>Saccharomyces</taxon>
    </lineage>
</organism>
<comment type="function">
    <text evidence="1">Component of the biogenesis of lysosome-related organelles complex-1 (BLOC-1) involved in endosomal cargo sorting.</text>
</comment>
<keyword evidence="6" id="KW-0967">Endosome</keyword>
<comment type="similarity">
    <text evidence="3">Belongs to the KXD1 family.</text>
</comment>
<evidence type="ECO:0000256" key="8">
    <source>
        <dbReference type="ARBA" id="ARBA00029808"/>
    </source>
</evidence>
<keyword evidence="7 9" id="KW-0175">Coiled coil</keyword>
<evidence type="ECO:0000256" key="9">
    <source>
        <dbReference type="SAM" id="Coils"/>
    </source>
</evidence>
<sequence length="218" mass="24441">MVTGISEENDDEETFSAVHSSTPSINSQSYAIPITEEMSSSFHDSISTTSNSSGSFDSDGSNVSNVVEQNEMDNESNVDEDLFLDNDIPQSSNLLPTDAQDPGPIFDVSRYIFDSLKQSIDSADFSEALSLQTKTSAVINSKSLELKQYIDEMKSRLTQLQEKFENGEATSKKIKRDLETSRKNIDYLNAALRVDFPIEFNQAREKILERRLNEDHDC</sequence>
<keyword evidence="5" id="KW-0813">Transport</keyword>
<accession>A0A6C1DTE6</accession>